<comment type="caution">
    <text evidence="2">The sequence shown here is derived from an EMBL/GenBank/DDBJ whole genome shotgun (WGS) entry which is preliminary data.</text>
</comment>
<organism evidence="2 3">
    <name type="scientific">Trichonephila inaurata madagascariensis</name>
    <dbReference type="NCBI Taxonomy" id="2747483"/>
    <lineage>
        <taxon>Eukaryota</taxon>
        <taxon>Metazoa</taxon>
        <taxon>Ecdysozoa</taxon>
        <taxon>Arthropoda</taxon>
        <taxon>Chelicerata</taxon>
        <taxon>Arachnida</taxon>
        <taxon>Araneae</taxon>
        <taxon>Araneomorphae</taxon>
        <taxon>Entelegynae</taxon>
        <taxon>Araneoidea</taxon>
        <taxon>Nephilidae</taxon>
        <taxon>Trichonephila</taxon>
        <taxon>Trichonephila inaurata</taxon>
    </lineage>
</organism>
<accession>A0A8X6JD78</accession>
<name>A0A8X6JD78_9ARAC</name>
<proteinExistence type="predicted"/>
<dbReference type="OrthoDB" id="10273884at2759"/>
<dbReference type="Proteomes" id="UP000886998">
    <property type="component" value="Unassembled WGS sequence"/>
</dbReference>
<evidence type="ECO:0000313" key="2">
    <source>
        <dbReference type="EMBL" id="GFS60511.1"/>
    </source>
</evidence>
<feature type="region of interest" description="Disordered" evidence="1">
    <location>
        <begin position="1"/>
        <end position="20"/>
    </location>
</feature>
<dbReference type="AlphaFoldDB" id="A0A8X6JD78"/>
<sequence length="80" mass="8624">MKQRELDLLTYHGGGGETSSHPLSEFLCRLVAGRHSRRNYISTPTPSSPIHLALGDISCSLKSKSICPLTIDHESASSSS</sequence>
<evidence type="ECO:0000256" key="1">
    <source>
        <dbReference type="SAM" id="MobiDB-lite"/>
    </source>
</evidence>
<dbReference type="EMBL" id="BMAV01027578">
    <property type="protein sequence ID" value="GFS60511.1"/>
    <property type="molecule type" value="Genomic_DNA"/>
</dbReference>
<evidence type="ECO:0000313" key="3">
    <source>
        <dbReference type="Proteomes" id="UP000886998"/>
    </source>
</evidence>
<keyword evidence="3" id="KW-1185">Reference proteome</keyword>
<gene>
    <name evidence="2" type="ORF">TNIN_357931</name>
</gene>
<protein>
    <submittedName>
        <fullName evidence="2">Uncharacterized protein</fullName>
    </submittedName>
</protein>
<reference evidence="2" key="1">
    <citation type="submission" date="2020-08" db="EMBL/GenBank/DDBJ databases">
        <title>Multicomponent nature underlies the extraordinary mechanical properties of spider dragline silk.</title>
        <authorList>
            <person name="Kono N."/>
            <person name="Nakamura H."/>
            <person name="Mori M."/>
            <person name="Yoshida Y."/>
            <person name="Ohtoshi R."/>
            <person name="Malay A.D."/>
            <person name="Moran D.A.P."/>
            <person name="Tomita M."/>
            <person name="Numata K."/>
            <person name="Arakawa K."/>
        </authorList>
    </citation>
    <scope>NUCLEOTIDE SEQUENCE</scope>
</reference>